<feature type="transmembrane region" description="Helical" evidence="1">
    <location>
        <begin position="12"/>
        <end position="31"/>
    </location>
</feature>
<evidence type="ECO:0000313" key="2">
    <source>
        <dbReference type="EMBL" id="NWJ47325.1"/>
    </source>
</evidence>
<organism evidence="2 4">
    <name type="scientific">Candidatus Chlorohelix allophototropha</name>
    <dbReference type="NCBI Taxonomy" id="3003348"/>
    <lineage>
        <taxon>Bacteria</taxon>
        <taxon>Bacillati</taxon>
        <taxon>Chloroflexota</taxon>
        <taxon>Chloroflexia</taxon>
        <taxon>Candidatus Chloroheliales</taxon>
        <taxon>Candidatus Chloroheliaceae</taxon>
        <taxon>Candidatus Chlorohelix</taxon>
    </lineage>
</organism>
<feature type="transmembrane region" description="Helical" evidence="1">
    <location>
        <begin position="324"/>
        <end position="342"/>
    </location>
</feature>
<keyword evidence="1" id="KW-0472">Membrane</keyword>
<keyword evidence="5" id="KW-1185">Reference proteome</keyword>
<feature type="transmembrane region" description="Helical" evidence="1">
    <location>
        <begin position="381"/>
        <end position="399"/>
    </location>
</feature>
<sequence length="714" mass="80432">MKNRSGFWFRHAIPFGLYLLGAIIFTYPLVLNLGSRIISTPGSDGWQNLWHLWWVRHSLIDLRALPYYTEMLYYPQRIDLLLDPLNVTTGTLSIPLQYLFGLVATFNIWVLLAITLAGYCTYLLAGYLSDNYHAAIVAGVIFAFSPLISLWLNLGQLELLTAFWLPLFALLYLKTLKGEGRWQWYAGFAAFSFVLMSLTSWYFAYYGLIFAGLLLLYRLLSHEEKLRGLLLRGIGTLLLAGVALLPIVLRTTGAVGGEQNVGRQSTLNFWLNSVALLDLIKPAPTFIWKAFGFSDNTDQRWLFLGSIALALVLLGLAVNFKKQWFWGLTGVVFLELALGPTLRLDSSNNLFATATDAENGIPTPNRLLYALPFGDIARRPLVSLILVMLVCGILATYGLDFLVKRLQNYKLKAALPALAVLLIFLEFMPIPRPMADASINSFYQKLADSPDNFAVIDLPDKSDVLAMYYQTTHEKPMVGGYIARALPYPFAQTPGIKELRSTTPAALSRDIFDPNTLENTSAVLQYFNIRYVIYHLNLTDTVSDSYRKAHLEYINEIFQAAPPYYRDSEIVVWHVPDLPGASNPCGAKAILPGRLGGWNERQFTDSGEVFRWMDGNAEVNFFNPSKQSLRVEFDTAAYSWNQARHLQLWQNKSIAYETQIGTERAPLHFELTLQPGDNRVQFKTLEPGNKEGNRTQAIAFLPFVISDFANPRCG</sequence>
<keyword evidence="1" id="KW-0812">Transmembrane</keyword>
<feature type="transmembrane region" description="Helical" evidence="1">
    <location>
        <begin position="188"/>
        <end position="217"/>
    </location>
</feature>
<feature type="transmembrane region" description="Helical" evidence="1">
    <location>
        <begin position="98"/>
        <end position="125"/>
    </location>
</feature>
<dbReference type="Proteomes" id="UP001431572">
    <property type="component" value="Chromosome 2"/>
</dbReference>
<feature type="transmembrane region" description="Helical" evidence="1">
    <location>
        <begin position="131"/>
        <end position="152"/>
    </location>
</feature>
<dbReference type="EMBL" id="CP128400">
    <property type="protein sequence ID" value="WJW69242.1"/>
    <property type="molecule type" value="Genomic_DNA"/>
</dbReference>
<dbReference type="Proteomes" id="UP000521676">
    <property type="component" value="Unassembled WGS sequence"/>
</dbReference>
<evidence type="ECO:0000313" key="4">
    <source>
        <dbReference type="Proteomes" id="UP000521676"/>
    </source>
</evidence>
<evidence type="ECO:0000313" key="5">
    <source>
        <dbReference type="Proteomes" id="UP001431572"/>
    </source>
</evidence>
<protein>
    <submittedName>
        <fullName evidence="3">YfhO family protein</fullName>
    </submittedName>
</protein>
<feature type="transmembrane region" description="Helical" evidence="1">
    <location>
        <begin position="300"/>
        <end position="318"/>
    </location>
</feature>
<evidence type="ECO:0000256" key="1">
    <source>
        <dbReference type="SAM" id="Phobius"/>
    </source>
</evidence>
<gene>
    <name evidence="2" type="ORF">HXX08_15810</name>
    <name evidence="3" type="ORF">OZ401_002843</name>
</gene>
<dbReference type="RefSeq" id="WP_341471128.1">
    <property type="nucleotide sequence ID" value="NZ_CP128400.1"/>
</dbReference>
<accession>A0A8T7M5F5</accession>
<dbReference type="AlphaFoldDB" id="A0A8T7M5F5"/>
<proteinExistence type="predicted"/>
<evidence type="ECO:0000313" key="3">
    <source>
        <dbReference type="EMBL" id="WJW69242.1"/>
    </source>
</evidence>
<feature type="transmembrane region" description="Helical" evidence="1">
    <location>
        <begin position="229"/>
        <end position="249"/>
    </location>
</feature>
<keyword evidence="1" id="KW-1133">Transmembrane helix</keyword>
<reference evidence="2 4" key="1">
    <citation type="submission" date="2020-06" db="EMBL/GenBank/DDBJ databases">
        <title>Anoxygenic phototrophic Chloroflexota member uses a Type I reaction center.</title>
        <authorList>
            <person name="Tsuji J.M."/>
            <person name="Shaw N.A."/>
            <person name="Nagashima S."/>
            <person name="Venkiteswaran J."/>
            <person name="Schiff S.L."/>
            <person name="Hanada S."/>
            <person name="Tank M."/>
            <person name="Neufeld J.D."/>
        </authorList>
    </citation>
    <scope>NUCLEOTIDE SEQUENCE [LARGE SCALE GENOMIC DNA]</scope>
    <source>
        <strain evidence="2">L227-S17</strain>
    </source>
</reference>
<reference evidence="3" key="2">
    <citation type="journal article" date="2024" name="Nature">
        <title>Anoxygenic phototroph of the Chloroflexota uses a type I reaction centre.</title>
        <authorList>
            <person name="Tsuji J.M."/>
            <person name="Shaw N.A."/>
            <person name="Nagashima S."/>
            <person name="Venkiteswaran J.J."/>
            <person name="Schiff S.L."/>
            <person name="Watanabe T."/>
            <person name="Fukui M."/>
            <person name="Hanada S."/>
            <person name="Tank M."/>
            <person name="Neufeld J.D."/>
        </authorList>
    </citation>
    <scope>NUCLEOTIDE SEQUENCE</scope>
    <source>
        <strain evidence="3">L227-S17</strain>
    </source>
</reference>
<dbReference type="EMBL" id="JACATZ010000003">
    <property type="protein sequence ID" value="NWJ47325.1"/>
    <property type="molecule type" value="Genomic_DNA"/>
</dbReference>
<name>A0A8T7M5F5_9CHLR</name>
<feature type="transmembrane region" description="Helical" evidence="1">
    <location>
        <begin position="411"/>
        <end position="430"/>
    </location>
</feature>